<dbReference type="GO" id="GO:0003700">
    <property type="term" value="F:DNA-binding transcription factor activity"/>
    <property type="evidence" value="ECO:0007669"/>
    <property type="project" value="TreeGrafter"/>
</dbReference>
<dbReference type="PROSITE" id="PS50977">
    <property type="entry name" value="HTH_TETR_2"/>
    <property type="match status" value="1"/>
</dbReference>
<dbReference type="SUPFAM" id="SSF48498">
    <property type="entry name" value="Tetracyclin repressor-like, C-terminal domain"/>
    <property type="match status" value="1"/>
</dbReference>
<feature type="DNA-binding region" description="H-T-H motif" evidence="5">
    <location>
        <begin position="32"/>
        <end position="51"/>
    </location>
</feature>
<keyword evidence="1" id="KW-0678">Repressor</keyword>
<keyword evidence="3 5" id="KW-0238">DNA-binding</keyword>
<evidence type="ECO:0000256" key="3">
    <source>
        <dbReference type="ARBA" id="ARBA00023125"/>
    </source>
</evidence>
<evidence type="ECO:0000256" key="5">
    <source>
        <dbReference type="PROSITE-ProRule" id="PRU00335"/>
    </source>
</evidence>
<proteinExistence type="predicted"/>
<sequence length="216" mass="24554">MKRTKAQAQETREQLLLAALDVFDRRGVARASLQEIAQEAGLTRGALYWHFKNKEDLFDALFLRIFHDVSQRLDDDIRNNAPDMLASLRQALVNMFERLQHNALHRKFSHILHLKCEHTQENAGIVDIMNRYHLMWQEQTESALRLCVRQGALPSDLDLAFATTWLKSAVVGLLQLWLVKPERVDLSATAPRVIDVALGALQNDPLLRAGAQSSNP</sequence>
<keyword evidence="8" id="KW-1185">Reference proteome</keyword>
<name>A0A3M6QBN1_9BURK</name>
<dbReference type="GO" id="GO:0000976">
    <property type="term" value="F:transcription cis-regulatory region binding"/>
    <property type="evidence" value="ECO:0007669"/>
    <property type="project" value="TreeGrafter"/>
</dbReference>
<dbReference type="InterPro" id="IPR013572">
    <property type="entry name" value="Tscrpt_reg_MAATS_C"/>
</dbReference>
<dbReference type="Pfam" id="PF00440">
    <property type="entry name" value="TetR_N"/>
    <property type="match status" value="1"/>
</dbReference>
<reference evidence="7 8" key="1">
    <citation type="submission" date="2018-10" db="EMBL/GenBank/DDBJ databases">
        <title>Comamonadaceae CDC group NO-1 genome sequencing and assembly.</title>
        <authorList>
            <person name="Bernier A.-M."/>
            <person name="Bernard K."/>
        </authorList>
    </citation>
    <scope>NUCLEOTIDE SEQUENCE [LARGE SCALE GENOMIC DNA]</scope>
    <source>
        <strain evidence="7 8">NML161473</strain>
    </source>
</reference>
<evidence type="ECO:0000259" key="6">
    <source>
        <dbReference type="PROSITE" id="PS50977"/>
    </source>
</evidence>
<dbReference type="SUPFAM" id="SSF46689">
    <property type="entry name" value="Homeodomain-like"/>
    <property type="match status" value="1"/>
</dbReference>
<dbReference type="PRINTS" id="PR00455">
    <property type="entry name" value="HTHTETR"/>
</dbReference>
<evidence type="ECO:0000256" key="2">
    <source>
        <dbReference type="ARBA" id="ARBA00023015"/>
    </source>
</evidence>
<dbReference type="InterPro" id="IPR001647">
    <property type="entry name" value="HTH_TetR"/>
</dbReference>
<gene>
    <name evidence="7" type="ORF">EBQ25_05175</name>
</gene>
<keyword evidence="4" id="KW-0804">Transcription</keyword>
<dbReference type="EMBL" id="RDQL01000005">
    <property type="protein sequence ID" value="RMX00460.1"/>
    <property type="molecule type" value="Genomic_DNA"/>
</dbReference>
<evidence type="ECO:0000256" key="4">
    <source>
        <dbReference type="ARBA" id="ARBA00023163"/>
    </source>
</evidence>
<dbReference type="RefSeq" id="WP_122253761.1">
    <property type="nucleotide sequence ID" value="NZ_RDQL01000005.1"/>
</dbReference>
<dbReference type="Proteomes" id="UP000267035">
    <property type="component" value="Unassembled WGS sequence"/>
</dbReference>
<feature type="domain" description="HTH tetR-type" evidence="6">
    <location>
        <begin position="9"/>
        <end position="69"/>
    </location>
</feature>
<dbReference type="InterPro" id="IPR023772">
    <property type="entry name" value="DNA-bd_HTH_TetR-type_CS"/>
</dbReference>
<dbReference type="PROSITE" id="PS01081">
    <property type="entry name" value="HTH_TETR_1"/>
    <property type="match status" value="1"/>
</dbReference>
<dbReference type="Gene3D" id="1.10.357.10">
    <property type="entry name" value="Tetracycline Repressor, domain 2"/>
    <property type="match status" value="1"/>
</dbReference>
<dbReference type="PANTHER" id="PTHR30055:SF240">
    <property type="entry name" value="HTH-TYPE TRANSCRIPTIONAL REGULATOR ACRR"/>
    <property type="match status" value="1"/>
</dbReference>
<organism evidence="7 8">
    <name type="scientific">Allofranklinella schreckenbergeri</name>
    <dbReference type="NCBI Taxonomy" id="1076744"/>
    <lineage>
        <taxon>Bacteria</taxon>
        <taxon>Pseudomonadati</taxon>
        <taxon>Pseudomonadota</taxon>
        <taxon>Betaproteobacteria</taxon>
        <taxon>Burkholderiales</taxon>
        <taxon>Comamonadaceae</taxon>
        <taxon>Allofranklinella</taxon>
    </lineage>
</organism>
<dbReference type="InterPro" id="IPR036271">
    <property type="entry name" value="Tet_transcr_reg_TetR-rel_C_sf"/>
</dbReference>
<evidence type="ECO:0000256" key="1">
    <source>
        <dbReference type="ARBA" id="ARBA00022491"/>
    </source>
</evidence>
<dbReference type="Pfam" id="PF08361">
    <property type="entry name" value="TetR_C_2"/>
    <property type="match status" value="1"/>
</dbReference>
<dbReference type="PANTHER" id="PTHR30055">
    <property type="entry name" value="HTH-TYPE TRANSCRIPTIONAL REGULATOR RUTR"/>
    <property type="match status" value="1"/>
</dbReference>
<evidence type="ECO:0000313" key="7">
    <source>
        <dbReference type="EMBL" id="RMX00460.1"/>
    </source>
</evidence>
<dbReference type="InterPro" id="IPR050109">
    <property type="entry name" value="HTH-type_TetR-like_transc_reg"/>
</dbReference>
<keyword evidence="2" id="KW-0805">Transcription regulation</keyword>
<dbReference type="AlphaFoldDB" id="A0A3M6QBN1"/>
<protein>
    <submittedName>
        <fullName evidence="7">TetR family transcriptional regulator</fullName>
    </submittedName>
</protein>
<dbReference type="InterPro" id="IPR009057">
    <property type="entry name" value="Homeodomain-like_sf"/>
</dbReference>
<accession>A0A3M6QBN1</accession>
<evidence type="ECO:0000313" key="8">
    <source>
        <dbReference type="Proteomes" id="UP000267035"/>
    </source>
</evidence>
<comment type="caution">
    <text evidence="7">The sequence shown here is derived from an EMBL/GenBank/DDBJ whole genome shotgun (WGS) entry which is preliminary data.</text>
</comment>